<keyword evidence="2" id="KW-1185">Reference proteome</keyword>
<evidence type="ECO:0000313" key="1">
    <source>
        <dbReference type="EMBL" id="KIK92875.1"/>
    </source>
</evidence>
<accession>A0A0D0E5S7</accession>
<dbReference type="AlphaFoldDB" id="A0A0D0E5S7"/>
<organism evidence="1 2">
    <name type="scientific">Paxillus rubicundulus Ve08.2h10</name>
    <dbReference type="NCBI Taxonomy" id="930991"/>
    <lineage>
        <taxon>Eukaryota</taxon>
        <taxon>Fungi</taxon>
        <taxon>Dikarya</taxon>
        <taxon>Basidiomycota</taxon>
        <taxon>Agaricomycotina</taxon>
        <taxon>Agaricomycetes</taxon>
        <taxon>Agaricomycetidae</taxon>
        <taxon>Boletales</taxon>
        <taxon>Paxilineae</taxon>
        <taxon>Paxillaceae</taxon>
        <taxon>Paxillus</taxon>
    </lineage>
</organism>
<evidence type="ECO:0000313" key="2">
    <source>
        <dbReference type="Proteomes" id="UP000054538"/>
    </source>
</evidence>
<dbReference type="InParanoid" id="A0A0D0E5S7"/>
<proteinExistence type="predicted"/>
<dbReference type="HOGENOM" id="CLU_1750300_0_0_1"/>
<dbReference type="EMBL" id="KN825235">
    <property type="protein sequence ID" value="KIK92875.1"/>
    <property type="molecule type" value="Genomic_DNA"/>
</dbReference>
<reference evidence="1 2" key="1">
    <citation type="submission" date="2014-04" db="EMBL/GenBank/DDBJ databases">
        <authorList>
            <consortium name="DOE Joint Genome Institute"/>
            <person name="Kuo A."/>
            <person name="Kohler A."/>
            <person name="Jargeat P."/>
            <person name="Nagy L.G."/>
            <person name="Floudas D."/>
            <person name="Copeland A."/>
            <person name="Barry K.W."/>
            <person name="Cichocki N."/>
            <person name="Veneault-Fourrey C."/>
            <person name="LaButti K."/>
            <person name="Lindquist E.A."/>
            <person name="Lipzen A."/>
            <person name="Lundell T."/>
            <person name="Morin E."/>
            <person name="Murat C."/>
            <person name="Sun H."/>
            <person name="Tunlid A."/>
            <person name="Henrissat B."/>
            <person name="Grigoriev I.V."/>
            <person name="Hibbett D.S."/>
            <person name="Martin F."/>
            <person name="Nordberg H.P."/>
            <person name="Cantor M.N."/>
            <person name="Hua S.X."/>
        </authorList>
    </citation>
    <scope>NUCLEOTIDE SEQUENCE [LARGE SCALE GENOMIC DNA]</scope>
    <source>
        <strain evidence="1 2">Ve08.2h10</strain>
    </source>
</reference>
<name>A0A0D0E5S7_9AGAM</name>
<dbReference type="OrthoDB" id="2648256at2759"/>
<dbReference type="Proteomes" id="UP000054538">
    <property type="component" value="Unassembled WGS sequence"/>
</dbReference>
<gene>
    <name evidence="1" type="ORF">PAXRUDRAFT_146389</name>
</gene>
<sequence length="149" mass="16725">MISTNQVILICCPVFVTHTKLLQPIQAVDHPSFKKMIDIASQATNGVVIPTCKTTHAEIMSIFKKQMTRLRECLNVSASFLMHPITYGLHQSKAVTDEVNLTCDAWQASNADGYFMVTGHWIEEVNLGNWELQSTVLGFTRLNNVHHGR</sequence>
<protein>
    <submittedName>
        <fullName evidence="1">Uncharacterized protein</fullName>
    </submittedName>
</protein>
<reference evidence="2" key="2">
    <citation type="submission" date="2015-01" db="EMBL/GenBank/DDBJ databases">
        <title>Evolutionary Origins and Diversification of the Mycorrhizal Mutualists.</title>
        <authorList>
            <consortium name="DOE Joint Genome Institute"/>
            <consortium name="Mycorrhizal Genomics Consortium"/>
            <person name="Kohler A."/>
            <person name="Kuo A."/>
            <person name="Nagy L.G."/>
            <person name="Floudas D."/>
            <person name="Copeland A."/>
            <person name="Barry K.W."/>
            <person name="Cichocki N."/>
            <person name="Veneault-Fourrey C."/>
            <person name="LaButti K."/>
            <person name="Lindquist E.A."/>
            <person name="Lipzen A."/>
            <person name="Lundell T."/>
            <person name="Morin E."/>
            <person name="Murat C."/>
            <person name="Riley R."/>
            <person name="Ohm R."/>
            <person name="Sun H."/>
            <person name="Tunlid A."/>
            <person name="Henrissat B."/>
            <person name="Grigoriev I.V."/>
            <person name="Hibbett D.S."/>
            <person name="Martin F."/>
        </authorList>
    </citation>
    <scope>NUCLEOTIDE SEQUENCE [LARGE SCALE GENOMIC DNA]</scope>
    <source>
        <strain evidence="2">Ve08.2h10</strain>
    </source>
</reference>